<dbReference type="Gene3D" id="3.30.70.100">
    <property type="match status" value="1"/>
</dbReference>
<evidence type="ECO:0000259" key="1">
    <source>
        <dbReference type="Pfam" id="PF07045"/>
    </source>
</evidence>
<feature type="domain" description="DUF1330" evidence="1">
    <location>
        <begin position="2"/>
        <end position="93"/>
    </location>
</feature>
<evidence type="ECO:0000313" key="2">
    <source>
        <dbReference type="EMBL" id="MBT3139491.1"/>
    </source>
</evidence>
<reference evidence="2 3" key="1">
    <citation type="submission" date="2021-05" db="EMBL/GenBank/DDBJ databases">
        <title>Draft genomes of marine bacteria isolated from model chitin particles.</title>
        <authorList>
            <person name="Datta M.S."/>
            <person name="Schwartzman J.A."/>
            <person name="Cordero O."/>
        </authorList>
    </citation>
    <scope>NUCLEOTIDE SEQUENCE [LARGE SCALE GENOMIC DNA]</scope>
    <source>
        <strain evidence="2 3">4E07</strain>
    </source>
</reference>
<comment type="caution">
    <text evidence="2">The sequence shown here is derived from an EMBL/GenBank/DDBJ whole genome shotgun (WGS) entry which is preliminary data.</text>
</comment>
<dbReference type="Pfam" id="PF07045">
    <property type="entry name" value="DUF1330"/>
    <property type="match status" value="1"/>
</dbReference>
<dbReference type="PANTHER" id="PTHR41521">
    <property type="match status" value="1"/>
</dbReference>
<proteinExistence type="predicted"/>
<dbReference type="EMBL" id="JAHHDY010000001">
    <property type="protein sequence ID" value="MBT3139491.1"/>
    <property type="molecule type" value="Genomic_DNA"/>
</dbReference>
<keyword evidence="3" id="KW-1185">Reference proteome</keyword>
<protein>
    <submittedName>
        <fullName evidence="2">DUF1330 domain-containing protein</fullName>
    </submittedName>
</protein>
<dbReference type="InterPro" id="IPR011008">
    <property type="entry name" value="Dimeric_a/b-barrel"/>
</dbReference>
<accession>A0ABS5WK36</accession>
<sequence length="109" mass="12244">MPAYVVAMMDVHDPELLLEYARQTPPMVRKYGGVYLTRGETPTCLEDTSCGLRVVVSQWPSKEAAIGFFNDPDYREVAKIRQQASTMKMLIIQDGVLDIDKPEPNVAIL</sequence>
<name>A0ABS5WK36_9RHOB</name>
<dbReference type="SUPFAM" id="SSF54909">
    <property type="entry name" value="Dimeric alpha+beta barrel"/>
    <property type="match status" value="1"/>
</dbReference>
<dbReference type="PANTHER" id="PTHR41521:SF4">
    <property type="entry name" value="BLR0684 PROTEIN"/>
    <property type="match status" value="1"/>
</dbReference>
<evidence type="ECO:0000313" key="3">
    <source>
        <dbReference type="Proteomes" id="UP000763802"/>
    </source>
</evidence>
<dbReference type="RefSeq" id="WP_215193473.1">
    <property type="nucleotide sequence ID" value="NZ_JAHHDY010000001.1"/>
</dbReference>
<dbReference type="Proteomes" id="UP000763802">
    <property type="component" value="Unassembled WGS sequence"/>
</dbReference>
<gene>
    <name evidence="2" type="ORF">KL867_00350</name>
</gene>
<dbReference type="InterPro" id="IPR010753">
    <property type="entry name" value="DUF1330"/>
</dbReference>
<organism evidence="2 3">
    <name type="scientific">Falsiruegeria litorea</name>
    <dbReference type="NCBI Taxonomy" id="1280831"/>
    <lineage>
        <taxon>Bacteria</taxon>
        <taxon>Pseudomonadati</taxon>
        <taxon>Pseudomonadota</taxon>
        <taxon>Alphaproteobacteria</taxon>
        <taxon>Rhodobacterales</taxon>
        <taxon>Roseobacteraceae</taxon>
        <taxon>Falsiruegeria</taxon>
    </lineage>
</organism>